<dbReference type="EMBL" id="JBGFUD010013984">
    <property type="protein sequence ID" value="MFH4983832.1"/>
    <property type="molecule type" value="Genomic_DNA"/>
</dbReference>
<evidence type="ECO:0000256" key="2">
    <source>
        <dbReference type="ARBA" id="ARBA00022559"/>
    </source>
</evidence>
<dbReference type="GO" id="GO:0046872">
    <property type="term" value="F:metal ion binding"/>
    <property type="evidence" value="ECO:0007669"/>
    <property type="project" value="UniProtKB-KW"/>
</dbReference>
<reference evidence="8 9" key="1">
    <citation type="submission" date="2024-08" db="EMBL/GenBank/DDBJ databases">
        <title>Gnathostoma spinigerum genome.</title>
        <authorList>
            <person name="Gonzalez-Bertolin B."/>
            <person name="Monzon S."/>
            <person name="Zaballos A."/>
            <person name="Jimenez P."/>
            <person name="Dekumyoy P."/>
            <person name="Varona S."/>
            <person name="Cuesta I."/>
            <person name="Sumanam S."/>
            <person name="Adisakwattana P."/>
            <person name="Gasser R.B."/>
            <person name="Hernandez-Gonzalez A."/>
            <person name="Young N.D."/>
            <person name="Perteguer M.J."/>
        </authorList>
    </citation>
    <scope>NUCLEOTIDE SEQUENCE [LARGE SCALE GENOMIC DNA]</scope>
    <source>
        <strain evidence="8">AL3</strain>
        <tissue evidence="8">Liver</tissue>
    </source>
</reference>
<keyword evidence="2" id="KW-0575">Peroxidase</keyword>
<sequence>MILYGDRGIPDGFRFMNGYGSHTYKLVNSIGVAVYCKFHIKSKQGIRNLYAEEALRISCEDPDYAIRDLYKSISRGDFPQWNLMIQVMTFEEAEECEMNPFDLTKVLVFKPS</sequence>
<evidence type="ECO:0000313" key="9">
    <source>
        <dbReference type="Proteomes" id="UP001608902"/>
    </source>
</evidence>
<comment type="caution">
    <text evidence="8">The sequence shown here is derived from an EMBL/GenBank/DDBJ whole genome shotgun (WGS) entry which is preliminary data.</text>
</comment>
<dbReference type="Proteomes" id="UP001608902">
    <property type="component" value="Unassembled WGS sequence"/>
</dbReference>
<keyword evidence="9" id="KW-1185">Reference proteome</keyword>
<accession>A0ABD6EXK3</accession>
<keyword evidence="5" id="KW-0560">Oxidoreductase</keyword>
<evidence type="ECO:0000256" key="1">
    <source>
        <dbReference type="ARBA" id="ARBA00005329"/>
    </source>
</evidence>
<comment type="similarity">
    <text evidence="1">Belongs to the catalase family.</text>
</comment>
<evidence type="ECO:0000313" key="8">
    <source>
        <dbReference type="EMBL" id="MFH4983832.1"/>
    </source>
</evidence>
<keyword evidence="6" id="KW-0408">Iron</keyword>
<gene>
    <name evidence="8" type="ORF">AB6A40_010541</name>
</gene>
<dbReference type="Gene3D" id="2.40.180.10">
    <property type="entry name" value="Catalase core domain"/>
    <property type="match status" value="1"/>
</dbReference>
<evidence type="ECO:0000259" key="7">
    <source>
        <dbReference type="SMART" id="SM01060"/>
    </source>
</evidence>
<dbReference type="InterPro" id="IPR011614">
    <property type="entry name" value="Catalase_core"/>
</dbReference>
<protein>
    <recommendedName>
        <fullName evidence="7">Catalase core domain-containing protein</fullName>
    </recommendedName>
</protein>
<dbReference type="InterPro" id="IPR020835">
    <property type="entry name" value="Catalase_sf"/>
</dbReference>
<evidence type="ECO:0000256" key="3">
    <source>
        <dbReference type="ARBA" id="ARBA00022617"/>
    </source>
</evidence>
<dbReference type="PANTHER" id="PTHR11465:SF9">
    <property type="entry name" value="CATALASE"/>
    <property type="match status" value="1"/>
</dbReference>
<evidence type="ECO:0000256" key="5">
    <source>
        <dbReference type="ARBA" id="ARBA00023002"/>
    </source>
</evidence>
<dbReference type="GO" id="GO:0004601">
    <property type="term" value="F:peroxidase activity"/>
    <property type="evidence" value="ECO:0007669"/>
    <property type="project" value="UniProtKB-KW"/>
</dbReference>
<dbReference type="SMART" id="SM01060">
    <property type="entry name" value="Catalase"/>
    <property type="match status" value="1"/>
</dbReference>
<name>A0ABD6EXK3_9BILA</name>
<keyword evidence="4" id="KW-0479">Metal-binding</keyword>
<dbReference type="PROSITE" id="PS51402">
    <property type="entry name" value="CATALASE_3"/>
    <property type="match status" value="1"/>
</dbReference>
<feature type="domain" description="Catalase core" evidence="7">
    <location>
        <begin position="1"/>
        <end position="112"/>
    </location>
</feature>
<dbReference type="InterPro" id="IPR018028">
    <property type="entry name" value="Catalase"/>
</dbReference>
<evidence type="ECO:0000256" key="4">
    <source>
        <dbReference type="ARBA" id="ARBA00022723"/>
    </source>
</evidence>
<keyword evidence="3" id="KW-0349">Heme</keyword>
<dbReference type="PANTHER" id="PTHR11465">
    <property type="entry name" value="CATALASE"/>
    <property type="match status" value="1"/>
</dbReference>
<proteinExistence type="inferred from homology"/>
<dbReference type="AlphaFoldDB" id="A0ABD6EXK3"/>
<evidence type="ECO:0000256" key="6">
    <source>
        <dbReference type="ARBA" id="ARBA00023004"/>
    </source>
</evidence>
<dbReference type="Pfam" id="PF00199">
    <property type="entry name" value="Catalase"/>
    <property type="match status" value="1"/>
</dbReference>
<dbReference type="SUPFAM" id="SSF56634">
    <property type="entry name" value="Heme-dependent catalase-like"/>
    <property type="match status" value="1"/>
</dbReference>
<organism evidence="8 9">
    <name type="scientific">Gnathostoma spinigerum</name>
    <dbReference type="NCBI Taxonomy" id="75299"/>
    <lineage>
        <taxon>Eukaryota</taxon>
        <taxon>Metazoa</taxon>
        <taxon>Ecdysozoa</taxon>
        <taxon>Nematoda</taxon>
        <taxon>Chromadorea</taxon>
        <taxon>Rhabditida</taxon>
        <taxon>Spirurina</taxon>
        <taxon>Gnathostomatomorpha</taxon>
        <taxon>Gnathostomatoidea</taxon>
        <taxon>Gnathostomatidae</taxon>
        <taxon>Gnathostoma</taxon>
    </lineage>
</organism>